<evidence type="ECO:0000313" key="5">
    <source>
        <dbReference type="EMBL" id="VFJ91427.1"/>
    </source>
</evidence>
<dbReference type="PROSITE" id="PS50005">
    <property type="entry name" value="TPR"/>
    <property type="match status" value="1"/>
</dbReference>
<keyword evidence="2 3" id="KW-0802">TPR repeat</keyword>
<organism evidence="6">
    <name type="scientific">Candidatus Kentrum eta</name>
    <dbReference type="NCBI Taxonomy" id="2126337"/>
    <lineage>
        <taxon>Bacteria</taxon>
        <taxon>Pseudomonadati</taxon>
        <taxon>Pseudomonadota</taxon>
        <taxon>Gammaproteobacteria</taxon>
        <taxon>Candidatus Kentrum</taxon>
    </lineage>
</organism>
<accession>A0A450UJ05</accession>
<evidence type="ECO:0000256" key="2">
    <source>
        <dbReference type="ARBA" id="ARBA00022803"/>
    </source>
</evidence>
<dbReference type="EMBL" id="CAADFI010000030">
    <property type="protein sequence ID" value="VFJ92487.1"/>
    <property type="molecule type" value="Genomic_DNA"/>
</dbReference>
<dbReference type="AlphaFoldDB" id="A0A450UJ05"/>
<keyword evidence="4" id="KW-1133">Transmembrane helix</keyword>
<evidence type="ECO:0000313" key="7">
    <source>
        <dbReference type="EMBL" id="VFJ99265.1"/>
    </source>
</evidence>
<keyword evidence="4" id="KW-0812">Transmembrane</keyword>
<dbReference type="InterPro" id="IPR052346">
    <property type="entry name" value="O-mannosyl-transferase_TMTC"/>
</dbReference>
<evidence type="ECO:0000313" key="6">
    <source>
        <dbReference type="EMBL" id="VFJ92487.1"/>
    </source>
</evidence>
<gene>
    <name evidence="5" type="ORF">BECKH772A_GA0070896_1003112</name>
    <name evidence="6" type="ORF">BECKH772B_GA0070898_1003013</name>
    <name evidence="7" type="ORF">BECKH772C_GA0070978_1003012</name>
</gene>
<name>A0A450UJ05_9GAMM</name>
<evidence type="ECO:0000256" key="3">
    <source>
        <dbReference type="PROSITE-ProRule" id="PRU00339"/>
    </source>
</evidence>
<dbReference type="Pfam" id="PF13432">
    <property type="entry name" value="TPR_16"/>
    <property type="match status" value="1"/>
</dbReference>
<dbReference type="GO" id="GO:0035269">
    <property type="term" value="P:protein O-linked glycosylation via mannose"/>
    <property type="evidence" value="ECO:0007669"/>
    <property type="project" value="TreeGrafter"/>
</dbReference>
<dbReference type="PANTHER" id="PTHR44227:SF3">
    <property type="entry name" value="PROTEIN O-MANNOSYL-TRANSFERASE TMTC4"/>
    <property type="match status" value="1"/>
</dbReference>
<protein>
    <submittedName>
        <fullName evidence="6">Tetratricopeptide repeat-containing protein</fullName>
    </submittedName>
</protein>
<dbReference type="PANTHER" id="PTHR44227">
    <property type="match status" value="1"/>
</dbReference>
<dbReference type="InterPro" id="IPR019734">
    <property type="entry name" value="TPR_rpt"/>
</dbReference>
<dbReference type="EMBL" id="CAADFJ010000030">
    <property type="protein sequence ID" value="VFJ99265.1"/>
    <property type="molecule type" value="Genomic_DNA"/>
</dbReference>
<evidence type="ECO:0000256" key="1">
    <source>
        <dbReference type="ARBA" id="ARBA00022737"/>
    </source>
</evidence>
<evidence type="ECO:0000256" key="4">
    <source>
        <dbReference type="SAM" id="Phobius"/>
    </source>
</evidence>
<dbReference type="EMBL" id="CAADFG010000031">
    <property type="protein sequence ID" value="VFJ91427.1"/>
    <property type="molecule type" value="Genomic_DNA"/>
</dbReference>
<keyword evidence="1" id="KW-0677">Repeat</keyword>
<keyword evidence="4" id="KW-0472">Membrane</keyword>
<sequence length="431" mass="48955">MIDQLFEYIKSNPQEVMFQAVLSVAVVILVAVAATIRINQYRYRKHQGFGRKYFESEAFDKSIEELKIARKLAEKPISGKKRDRERTSSLLAEVAIVASRWDEAIQALTECITIAPEKMEYHVSLVENYLRVEKSDLAREALDKALQLITPAKLDELAKERVYAITRNREDEGIGQELARLEGSMAVCRSERLDRLEILNPDFEGRRFILEGLLQGEEDAINLAKFYIRGYILEKNRLEKGGAEEKGEEVETQNAGQEEGILAEEQTPKRMEIQEAQEEPAQVYREPHLMKARETLDGLETEPESSAFYTLSAFLSAEEGNPKAAEESYKKAVALDPQHSEAYYRLALLCVDKFDDPERAIGNLRNAVESNPAFAAAHHNLALLLMGSGEDTWEVKHHLGEAMKIDSRFSEVYYNLGLLLARKDFKAFFLG</sequence>
<feature type="repeat" description="TPR" evidence="3">
    <location>
        <begin position="306"/>
        <end position="339"/>
    </location>
</feature>
<dbReference type="InterPro" id="IPR011990">
    <property type="entry name" value="TPR-like_helical_dom_sf"/>
</dbReference>
<dbReference type="Gene3D" id="1.25.40.10">
    <property type="entry name" value="Tetratricopeptide repeat domain"/>
    <property type="match status" value="2"/>
</dbReference>
<dbReference type="SMART" id="SM00028">
    <property type="entry name" value="TPR"/>
    <property type="match status" value="4"/>
</dbReference>
<reference evidence="6" key="1">
    <citation type="submission" date="2019-02" db="EMBL/GenBank/DDBJ databases">
        <authorList>
            <person name="Gruber-Vodicka R. H."/>
            <person name="Seah K. B. B."/>
        </authorList>
    </citation>
    <scope>NUCLEOTIDE SEQUENCE</scope>
    <source>
        <strain evidence="7">BECK_SA2B12</strain>
        <strain evidence="5">BECK_SA2B15</strain>
        <strain evidence="6">BECK_SA2B20</strain>
    </source>
</reference>
<dbReference type="SUPFAM" id="SSF48452">
    <property type="entry name" value="TPR-like"/>
    <property type="match status" value="2"/>
</dbReference>
<dbReference type="GO" id="GO:0000030">
    <property type="term" value="F:mannosyltransferase activity"/>
    <property type="evidence" value="ECO:0007669"/>
    <property type="project" value="TreeGrafter"/>
</dbReference>
<proteinExistence type="predicted"/>
<dbReference type="GO" id="GO:0030968">
    <property type="term" value="P:endoplasmic reticulum unfolded protein response"/>
    <property type="evidence" value="ECO:0007669"/>
    <property type="project" value="TreeGrafter"/>
</dbReference>
<feature type="transmembrane region" description="Helical" evidence="4">
    <location>
        <begin position="16"/>
        <end position="36"/>
    </location>
</feature>